<protein>
    <submittedName>
        <fullName evidence="6">AraC family transcriptional regulator</fullName>
    </submittedName>
</protein>
<dbReference type="InterPro" id="IPR050204">
    <property type="entry name" value="AraC_XylS_family_regulators"/>
</dbReference>
<evidence type="ECO:0000313" key="7">
    <source>
        <dbReference type="Proteomes" id="UP001620408"/>
    </source>
</evidence>
<evidence type="ECO:0000256" key="4">
    <source>
        <dbReference type="SAM" id="MobiDB-lite"/>
    </source>
</evidence>
<dbReference type="Pfam" id="PF12833">
    <property type="entry name" value="HTH_18"/>
    <property type="match status" value="1"/>
</dbReference>
<dbReference type="PANTHER" id="PTHR46796:SF7">
    <property type="entry name" value="ARAC FAMILY TRANSCRIPTIONAL REGULATOR"/>
    <property type="match status" value="1"/>
</dbReference>
<accession>A0ABW8K5S7</accession>
<dbReference type="InterPro" id="IPR009057">
    <property type="entry name" value="Homeodomain-like_sf"/>
</dbReference>
<dbReference type="InterPro" id="IPR011051">
    <property type="entry name" value="RmlC_Cupin_sf"/>
</dbReference>
<evidence type="ECO:0000256" key="2">
    <source>
        <dbReference type="ARBA" id="ARBA00023125"/>
    </source>
</evidence>
<dbReference type="EMBL" id="JADIKD010000010">
    <property type="protein sequence ID" value="MFK2917945.1"/>
    <property type="molecule type" value="Genomic_DNA"/>
</dbReference>
<gene>
    <name evidence="6" type="ORF">ISS97_11785</name>
</gene>
<dbReference type="PROSITE" id="PS01124">
    <property type="entry name" value="HTH_ARAC_FAMILY_2"/>
    <property type="match status" value="1"/>
</dbReference>
<dbReference type="PANTHER" id="PTHR46796">
    <property type="entry name" value="HTH-TYPE TRANSCRIPTIONAL ACTIVATOR RHAS-RELATED"/>
    <property type="match status" value="1"/>
</dbReference>
<organism evidence="6 7">
    <name type="scientific">Dyella koreensis</name>
    <dbReference type="NCBI Taxonomy" id="311235"/>
    <lineage>
        <taxon>Bacteria</taxon>
        <taxon>Pseudomonadati</taxon>
        <taxon>Pseudomonadota</taxon>
        <taxon>Gammaproteobacteria</taxon>
        <taxon>Lysobacterales</taxon>
        <taxon>Rhodanobacteraceae</taxon>
        <taxon>Dyella</taxon>
    </lineage>
</organism>
<keyword evidence="2" id="KW-0238">DNA-binding</keyword>
<dbReference type="SUPFAM" id="SSF51182">
    <property type="entry name" value="RmlC-like cupins"/>
    <property type="match status" value="1"/>
</dbReference>
<keyword evidence="1" id="KW-0805">Transcription regulation</keyword>
<dbReference type="RefSeq" id="WP_379986478.1">
    <property type="nucleotide sequence ID" value="NZ_JADIKD010000010.1"/>
</dbReference>
<dbReference type="SMART" id="SM00342">
    <property type="entry name" value="HTH_ARAC"/>
    <property type="match status" value="1"/>
</dbReference>
<keyword evidence="7" id="KW-1185">Reference proteome</keyword>
<sequence length="331" mass="35706">MFERLDSRFDVLAQVLEAAHLGRALSARIELRAPWALHFADTNRRAGFHVVTEGRCWAMLDDSADAVELGAGDIVVFPHGAGHVLADQPDTPSIEIHEAVGDLAPGQRMSLPNPGTGASASVLCGSYSFAPDGTNPLLRGLPQLLHLPADTLRGTPLEAAMQWLAAEAKGAAPGTALIIDRLVDLLFVYALRLWTAQQDASHPQTWFGALQDPVVGPAVHAVHGDPAHAWTVESLAQRAGLSRAAFARRFQQAMGEPPLSYVTRWRMTVAAGLLADGHAIAHVADRVGYENEFAFAKAFKRIRGLAPGQHRQKHAKQRQERSAQAENGFSD</sequence>
<proteinExistence type="predicted"/>
<feature type="domain" description="HTH araC/xylS-type" evidence="5">
    <location>
        <begin position="216"/>
        <end position="313"/>
    </location>
</feature>
<name>A0ABW8K5S7_9GAMM</name>
<comment type="caution">
    <text evidence="6">The sequence shown here is derived from an EMBL/GenBank/DDBJ whole genome shotgun (WGS) entry which is preliminary data.</text>
</comment>
<keyword evidence="3" id="KW-0804">Transcription</keyword>
<dbReference type="InterPro" id="IPR018060">
    <property type="entry name" value="HTH_AraC"/>
</dbReference>
<dbReference type="Proteomes" id="UP001620408">
    <property type="component" value="Unassembled WGS sequence"/>
</dbReference>
<dbReference type="Gene3D" id="1.10.10.60">
    <property type="entry name" value="Homeodomain-like"/>
    <property type="match status" value="2"/>
</dbReference>
<dbReference type="Pfam" id="PF12852">
    <property type="entry name" value="Cupin_6"/>
    <property type="match status" value="1"/>
</dbReference>
<dbReference type="SUPFAM" id="SSF46689">
    <property type="entry name" value="Homeodomain-like"/>
    <property type="match status" value="2"/>
</dbReference>
<evidence type="ECO:0000313" key="6">
    <source>
        <dbReference type="EMBL" id="MFK2917945.1"/>
    </source>
</evidence>
<reference evidence="6 7" key="1">
    <citation type="submission" date="2020-10" db="EMBL/GenBank/DDBJ databases">
        <title>Phylogeny of dyella-like bacteria.</title>
        <authorList>
            <person name="Fu J."/>
        </authorList>
    </citation>
    <scope>NUCLEOTIDE SEQUENCE [LARGE SCALE GENOMIC DNA]</scope>
    <source>
        <strain evidence="6 7">BB4</strain>
    </source>
</reference>
<feature type="region of interest" description="Disordered" evidence="4">
    <location>
        <begin position="306"/>
        <end position="331"/>
    </location>
</feature>
<evidence type="ECO:0000256" key="1">
    <source>
        <dbReference type="ARBA" id="ARBA00023015"/>
    </source>
</evidence>
<dbReference type="InterPro" id="IPR032783">
    <property type="entry name" value="AraC_lig"/>
</dbReference>
<evidence type="ECO:0000256" key="3">
    <source>
        <dbReference type="ARBA" id="ARBA00023163"/>
    </source>
</evidence>
<evidence type="ECO:0000259" key="5">
    <source>
        <dbReference type="PROSITE" id="PS01124"/>
    </source>
</evidence>